<accession>A0A2T4ZG14</accession>
<organism evidence="3 4">
    <name type="scientific">Phreatobacter oligotrophus</name>
    <dbReference type="NCBI Taxonomy" id="1122261"/>
    <lineage>
        <taxon>Bacteria</taxon>
        <taxon>Pseudomonadati</taxon>
        <taxon>Pseudomonadota</taxon>
        <taxon>Alphaproteobacteria</taxon>
        <taxon>Hyphomicrobiales</taxon>
        <taxon>Phreatobacteraceae</taxon>
        <taxon>Phreatobacter</taxon>
    </lineage>
</organism>
<dbReference type="InterPro" id="IPR000305">
    <property type="entry name" value="GIY-YIG_endonuc"/>
</dbReference>
<dbReference type="EMBL" id="PZZL01000002">
    <property type="protein sequence ID" value="PTM60861.1"/>
    <property type="molecule type" value="Genomic_DNA"/>
</dbReference>
<proteinExistence type="inferred from homology"/>
<feature type="domain" description="GIY-YIG" evidence="2">
    <location>
        <begin position="5"/>
        <end position="81"/>
    </location>
</feature>
<evidence type="ECO:0000256" key="1">
    <source>
        <dbReference type="ARBA" id="ARBA00007435"/>
    </source>
</evidence>
<dbReference type="Gene3D" id="3.40.1440.10">
    <property type="entry name" value="GIY-YIG endonuclease"/>
    <property type="match status" value="1"/>
</dbReference>
<dbReference type="PANTHER" id="PTHR34477:SF5">
    <property type="entry name" value="BSL5627 PROTEIN"/>
    <property type="match status" value="1"/>
</dbReference>
<sequence>MRSRGPFYVYILANRRHGTLYVGVTNDISRRTFEHRTGVGAVFTRRYSVHRLVWMEPYDRVAEAIAREKQIKGWNRAWKIRLIESSNPEWRDLHEELAGRGQSG</sequence>
<dbReference type="Proteomes" id="UP000241808">
    <property type="component" value="Unassembled WGS sequence"/>
</dbReference>
<comment type="similarity">
    <text evidence="1">Belongs to the UPF0213 family.</text>
</comment>
<name>A0A2T4ZG14_9HYPH</name>
<dbReference type="OrthoDB" id="287318at2"/>
<dbReference type="InterPro" id="IPR050190">
    <property type="entry name" value="UPF0213_domain"/>
</dbReference>
<dbReference type="CDD" id="cd10448">
    <property type="entry name" value="GIY-YIG_unchar_3"/>
    <property type="match status" value="1"/>
</dbReference>
<evidence type="ECO:0000313" key="4">
    <source>
        <dbReference type="Proteomes" id="UP000241808"/>
    </source>
</evidence>
<dbReference type="PROSITE" id="PS50164">
    <property type="entry name" value="GIY_YIG"/>
    <property type="match status" value="1"/>
</dbReference>
<protein>
    <submittedName>
        <fullName evidence="3">Putative endonuclease</fullName>
    </submittedName>
</protein>
<evidence type="ECO:0000259" key="2">
    <source>
        <dbReference type="PROSITE" id="PS50164"/>
    </source>
</evidence>
<dbReference type="InterPro" id="IPR035901">
    <property type="entry name" value="GIY-YIG_endonuc_sf"/>
</dbReference>
<dbReference type="RefSeq" id="WP_108174802.1">
    <property type="nucleotide sequence ID" value="NZ_PZZL01000002.1"/>
</dbReference>
<evidence type="ECO:0000313" key="3">
    <source>
        <dbReference type="EMBL" id="PTM60861.1"/>
    </source>
</evidence>
<gene>
    <name evidence="3" type="ORF">C8P69_102245</name>
</gene>
<keyword evidence="3" id="KW-0540">Nuclease</keyword>
<dbReference type="Pfam" id="PF01541">
    <property type="entry name" value="GIY-YIG"/>
    <property type="match status" value="1"/>
</dbReference>
<dbReference type="SUPFAM" id="SSF82771">
    <property type="entry name" value="GIY-YIG endonuclease"/>
    <property type="match status" value="1"/>
</dbReference>
<comment type="caution">
    <text evidence="3">The sequence shown here is derived from an EMBL/GenBank/DDBJ whole genome shotgun (WGS) entry which is preliminary data.</text>
</comment>
<dbReference type="AlphaFoldDB" id="A0A2T4ZG14"/>
<dbReference type="GO" id="GO:0004519">
    <property type="term" value="F:endonuclease activity"/>
    <property type="evidence" value="ECO:0007669"/>
    <property type="project" value="UniProtKB-KW"/>
</dbReference>
<dbReference type="PANTHER" id="PTHR34477">
    <property type="entry name" value="UPF0213 PROTEIN YHBQ"/>
    <property type="match status" value="1"/>
</dbReference>
<keyword evidence="3" id="KW-0378">Hydrolase</keyword>
<keyword evidence="3" id="KW-0255">Endonuclease</keyword>
<reference evidence="3 4" key="1">
    <citation type="submission" date="2018-04" db="EMBL/GenBank/DDBJ databases">
        <title>Genomic Encyclopedia of Archaeal and Bacterial Type Strains, Phase II (KMG-II): from individual species to whole genera.</title>
        <authorList>
            <person name="Goeker M."/>
        </authorList>
    </citation>
    <scope>NUCLEOTIDE SEQUENCE [LARGE SCALE GENOMIC DNA]</scope>
    <source>
        <strain evidence="3 4">DSM 25521</strain>
    </source>
</reference>
<keyword evidence="4" id="KW-1185">Reference proteome</keyword>